<keyword evidence="3" id="KW-1185">Reference proteome</keyword>
<evidence type="ECO:0000313" key="2">
    <source>
        <dbReference type="EMBL" id="EEF60039.1"/>
    </source>
</evidence>
<sequence length="110" mass="11499">MKKCTYCGREYTNEATVCALDQQSLVSVGPQALSQPAHDVPASTAATFDEATRAVANRYMLVGGLWCIGGILVTAISYSSAAGGGSYVVAWGAIIFGGIRFFRGLIARSS</sequence>
<reference evidence="2 3" key="1">
    <citation type="journal article" date="2011" name="J. Bacteriol.">
        <title>Genome sequence of 'Pedosphaera parvula' Ellin514, an aerobic Verrucomicrobial isolate from pasture soil.</title>
        <authorList>
            <person name="Kant R."/>
            <person name="van Passel M.W."/>
            <person name="Sangwan P."/>
            <person name="Palva A."/>
            <person name="Lucas S."/>
            <person name="Copeland A."/>
            <person name="Lapidus A."/>
            <person name="Glavina Del Rio T."/>
            <person name="Dalin E."/>
            <person name="Tice H."/>
            <person name="Bruce D."/>
            <person name="Goodwin L."/>
            <person name="Pitluck S."/>
            <person name="Chertkov O."/>
            <person name="Larimer F.W."/>
            <person name="Land M.L."/>
            <person name="Hauser L."/>
            <person name="Brettin T.S."/>
            <person name="Detter J.C."/>
            <person name="Han S."/>
            <person name="de Vos W.M."/>
            <person name="Janssen P.H."/>
            <person name="Smidt H."/>
        </authorList>
    </citation>
    <scope>NUCLEOTIDE SEQUENCE [LARGE SCALE GENOMIC DNA]</scope>
    <source>
        <strain evidence="2 3">Ellin514</strain>
    </source>
</reference>
<feature type="transmembrane region" description="Helical" evidence="1">
    <location>
        <begin position="59"/>
        <end position="78"/>
    </location>
</feature>
<gene>
    <name evidence="2" type="ORF">Cflav_PD3098</name>
</gene>
<keyword evidence="1" id="KW-0812">Transmembrane</keyword>
<proteinExistence type="predicted"/>
<evidence type="ECO:0000313" key="3">
    <source>
        <dbReference type="Proteomes" id="UP000003688"/>
    </source>
</evidence>
<evidence type="ECO:0000256" key="1">
    <source>
        <dbReference type="SAM" id="Phobius"/>
    </source>
</evidence>
<dbReference type="AlphaFoldDB" id="B9XJH8"/>
<feature type="transmembrane region" description="Helical" evidence="1">
    <location>
        <begin position="84"/>
        <end position="102"/>
    </location>
</feature>
<name>B9XJH8_PEDPL</name>
<keyword evidence="1" id="KW-0472">Membrane</keyword>
<keyword evidence="1" id="KW-1133">Transmembrane helix</keyword>
<accession>B9XJH8</accession>
<protein>
    <submittedName>
        <fullName evidence="2">Uncharacterized protein</fullName>
    </submittedName>
</protein>
<comment type="caution">
    <text evidence="2">The sequence shown here is derived from an EMBL/GenBank/DDBJ whole genome shotgun (WGS) entry which is preliminary data.</text>
</comment>
<dbReference type="Proteomes" id="UP000003688">
    <property type="component" value="Unassembled WGS sequence"/>
</dbReference>
<organism evidence="2 3">
    <name type="scientific">Pedosphaera parvula (strain Ellin514)</name>
    <dbReference type="NCBI Taxonomy" id="320771"/>
    <lineage>
        <taxon>Bacteria</taxon>
        <taxon>Pseudomonadati</taxon>
        <taxon>Verrucomicrobiota</taxon>
        <taxon>Pedosphaerae</taxon>
        <taxon>Pedosphaerales</taxon>
        <taxon>Pedosphaeraceae</taxon>
        <taxon>Pedosphaera</taxon>
    </lineage>
</organism>
<dbReference type="EMBL" id="ABOX02000021">
    <property type="protein sequence ID" value="EEF60039.1"/>
    <property type="molecule type" value="Genomic_DNA"/>
</dbReference>